<organism evidence="6 7">
    <name type="scientific">Oceanobacter antarcticus</name>
    <dbReference type="NCBI Taxonomy" id="3133425"/>
    <lineage>
        <taxon>Bacteria</taxon>
        <taxon>Pseudomonadati</taxon>
        <taxon>Pseudomonadota</taxon>
        <taxon>Gammaproteobacteria</taxon>
        <taxon>Oceanospirillales</taxon>
        <taxon>Oceanospirillaceae</taxon>
        <taxon>Oceanobacter</taxon>
    </lineage>
</organism>
<dbReference type="InterPro" id="IPR038109">
    <property type="entry name" value="DNA_bind_recomb_sf"/>
</dbReference>
<dbReference type="InterPro" id="IPR025827">
    <property type="entry name" value="Zn_ribbon_recom_dom"/>
</dbReference>
<name>A0ABW8NLC5_9GAMM</name>
<comment type="caution">
    <text evidence="6">The sequence shown here is derived from an EMBL/GenBank/DDBJ whole genome shotgun (WGS) entry which is preliminary data.</text>
</comment>
<keyword evidence="3" id="KW-0175">Coiled coil</keyword>
<dbReference type="InterPro" id="IPR050639">
    <property type="entry name" value="SSR_resolvase"/>
</dbReference>
<proteinExistence type="predicted"/>
<evidence type="ECO:0000256" key="3">
    <source>
        <dbReference type="SAM" id="Coils"/>
    </source>
</evidence>
<dbReference type="Proteomes" id="UP001620597">
    <property type="component" value="Unassembled WGS sequence"/>
</dbReference>
<keyword evidence="7" id="KW-1185">Reference proteome</keyword>
<sequence>MVVFDDIKRFSRDVYFYWGLIRELDKYDAQPMSPNFVFEQTPEGRFQQSITVAAGEYERESNARQCRQKTLARLEAGYYAFIAPVGFKYHKERGQPKAFVRDEPVASVIEEMMRGFLSGRFQTQTECRRFLEHSPLFPKGKSGKVGNDCVNKLLTNPLYAGMIEHKGWGVSLRKGQHTGMVSYEDFLNIQERMKKCTHAPSRQDLHLLFPLRGAISCECGNSLTSASSRSQTGKYHPYYLCQNRKCQYKGKSIRKDVLEGEFEKLLKSLSLGELKGVAEKMFKQLWKQQQKSHAAQKEVIKQEYQNVDKEIQKLLDKIVETSSTTVQQKLESRIDELEQQKLLLEDKMEKTGRPTKTYDGMYRTAMDFLLNPHKYWTYGDFTQKRTVLKLVFADRLTWVRNGVYRTPNLSLSFKVLDTYFKDKKEWWSLWKVT</sequence>
<keyword evidence="2" id="KW-0233">DNA recombination</keyword>
<dbReference type="Gene3D" id="3.90.1750.20">
    <property type="entry name" value="Putative Large Serine Recombinase, Chain B, Domain 2"/>
    <property type="match status" value="1"/>
</dbReference>
<dbReference type="EMBL" id="JBBKTX010000020">
    <property type="protein sequence ID" value="MFK4753758.1"/>
    <property type="molecule type" value="Genomic_DNA"/>
</dbReference>
<accession>A0ABW8NLC5</accession>
<evidence type="ECO:0000259" key="5">
    <source>
        <dbReference type="Pfam" id="PF13408"/>
    </source>
</evidence>
<evidence type="ECO:0000256" key="1">
    <source>
        <dbReference type="ARBA" id="ARBA00023125"/>
    </source>
</evidence>
<dbReference type="InterPro" id="IPR011109">
    <property type="entry name" value="DNA_bind_recombinase_dom"/>
</dbReference>
<gene>
    <name evidence="6" type="ORF">WG929_15185</name>
</gene>
<keyword evidence="1" id="KW-0238">DNA-binding</keyword>
<feature type="domain" description="Recombinase zinc beta ribbon" evidence="5">
    <location>
        <begin position="210"/>
        <end position="266"/>
    </location>
</feature>
<feature type="domain" description="Recombinase" evidence="4">
    <location>
        <begin position="106"/>
        <end position="195"/>
    </location>
</feature>
<dbReference type="Pfam" id="PF13408">
    <property type="entry name" value="Zn_ribbon_recom"/>
    <property type="match status" value="1"/>
</dbReference>
<dbReference type="PANTHER" id="PTHR30461:SF2">
    <property type="entry name" value="SERINE RECOMBINASE PINE-RELATED"/>
    <property type="match status" value="1"/>
</dbReference>
<dbReference type="SUPFAM" id="SSF53041">
    <property type="entry name" value="Resolvase-like"/>
    <property type="match status" value="1"/>
</dbReference>
<evidence type="ECO:0000256" key="2">
    <source>
        <dbReference type="ARBA" id="ARBA00023172"/>
    </source>
</evidence>
<evidence type="ECO:0000259" key="4">
    <source>
        <dbReference type="Pfam" id="PF07508"/>
    </source>
</evidence>
<evidence type="ECO:0000313" key="6">
    <source>
        <dbReference type="EMBL" id="MFK4753758.1"/>
    </source>
</evidence>
<reference evidence="6 7" key="1">
    <citation type="submission" date="2024-03" db="EMBL/GenBank/DDBJ databases">
        <title>High-quality draft genome sequence of Oceanobacter sp. wDCs-4.</title>
        <authorList>
            <person name="Dong C."/>
        </authorList>
    </citation>
    <scope>NUCLEOTIDE SEQUENCE [LARGE SCALE GENOMIC DNA]</scope>
    <source>
        <strain evidence="7">wDCs-4</strain>
    </source>
</reference>
<dbReference type="InterPro" id="IPR036162">
    <property type="entry name" value="Resolvase-like_N_sf"/>
</dbReference>
<dbReference type="PANTHER" id="PTHR30461">
    <property type="entry name" value="DNA-INVERTASE FROM LAMBDOID PROPHAGE"/>
    <property type="match status" value="1"/>
</dbReference>
<evidence type="ECO:0000313" key="7">
    <source>
        <dbReference type="Proteomes" id="UP001620597"/>
    </source>
</evidence>
<protein>
    <submittedName>
        <fullName evidence="6">Recombinase zinc beta ribbon domain-containing protein</fullName>
    </submittedName>
</protein>
<feature type="coiled-coil region" evidence="3">
    <location>
        <begin position="297"/>
        <end position="347"/>
    </location>
</feature>
<dbReference type="Pfam" id="PF07508">
    <property type="entry name" value="Recombinase"/>
    <property type="match status" value="1"/>
</dbReference>